<gene>
    <name evidence="2" type="ORF">EGW08_014859</name>
</gene>
<evidence type="ECO:0000313" key="3">
    <source>
        <dbReference type="Proteomes" id="UP000271974"/>
    </source>
</evidence>
<evidence type="ECO:0000313" key="2">
    <source>
        <dbReference type="EMBL" id="RUS77379.1"/>
    </source>
</evidence>
<keyword evidence="3" id="KW-1185">Reference proteome</keyword>
<dbReference type="Proteomes" id="UP000271974">
    <property type="component" value="Unassembled WGS sequence"/>
</dbReference>
<name>A0A3S1B150_ELYCH</name>
<evidence type="ECO:0000256" key="1">
    <source>
        <dbReference type="SAM" id="MobiDB-lite"/>
    </source>
</evidence>
<feature type="compositionally biased region" description="Gly residues" evidence="1">
    <location>
        <begin position="200"/>
        <end position="210"/>
    </location>
</feature>
<organism evidence="2 3">
    <name type="scientific">Elysia chlorotica</name>
    <name type="common">Eastern emerald elysia</name>
    <name type="synonym">Sea slug</name>
    <dbReference type="NCBI Taxonomy" id="188477"/>
    <lineage>
        <taxon>Eukaryota</taxon>
        <taxon>Metazoa</taxon>
        <taxon>Spiralia</taxon>
        <taxon>Lophotrochozoa</taxon>
        <taxon>Mollusca</taxon>
        <taxon>Gastropoda</taxon>
        <taxon>Heterobranchia</taxon>
        <taxon>Euthyneura</taxon>
        <taxon>Panpulmonata</taxon>
        <taxon>Sacoglossa</taxon>
        <taxon>Placobranchoidea</taxon>
        <taxon>Plakobranchidae</taxon>
        <taxon>Elysia</taxon>
    </lineage>
</organism>
<dbReference type="AlphaFoldDB" id="A0A3S1B150"/>
<protein>
    <submittedName>
        <fullName evidence="2">Uncharacterized protein</fullName>
    </submittedName>
</protein>
<reference evidence="2 3" key="1">
    <citation type="submission" date="2019-01" db="EMBL/GenBank/DDBJ databases">
        <title>A draft genome assembly of the solar-powered sea slug Elysia chlorotica.</title>
        <authorList>
            <person name="Cai H."/>
            <person name="Li Q."/>
            <person name="Fang X."/>
            <person name="Li J."/>
            <person name="Curtis N.E."/>
            <person name="Altenburger A."/>
            <person name="Shibata T."/>
            <person name="Feng M."/>
            <person name="Maeda T."/>
            <person name="Schwartz J.A."/>
            <person name="Shigenobu S."/>
            <person name="Lundholm N."/>
            <person name="Nishiyama T."/>
            <person name="Yang H."/>
            <person name="Hasebe M."/>
            <person name="Li S."/>
            <person name="Pierce S.K."/>
            <person name="Wang J."/>
        </authorList>
    </citation>
    <scope>NUCLEOTIDE SEQUENCE [LARGE SCALE GENOMIC DNA]</scope>
    <source>
        <strain evidence="2">EC2010</strain>
        <tissue evidence="2">Whole organism of an adult</tissue>
    </source>
</reference>
<comment type="caution">
    <text evidence="2">The sequence shown here is derived from an EMBL/GenBank/DDBJ whole genome shotgun (WGS) entry which is preliminary data.</text>
</comment>
<feature type="region of interest" description="Disordered" evidence="1">
    <location>
        <begin position="90"/>
        <end position="133"/>
    </location>
</feature>
<proteinExistence type="predicted"/>
<feature type="region of interest" description="Disordered" evidence="1">
    <location>
        <begin position="1"/>
        <end position="22"/>
    </location>
</feature>
<dbReference type="EMBL" id="RQTK01000585">
    <property type="protein sequence ID" value="RUS77379.1"/>
    <property type="molecule type" value="Genomic_DNA"/>
</dbReference>
<feature type="region of interest" description="Disordered" evidence="1">
    <location>
        <begin position="191"/>
        <end position="210"/>
    </location>
</feature>
<accession>A0A3S1B150</accession>
<sequence length="210" mass="22277">MPLACHGDPEREDAQARSGNFHPLVKHSDDPWLGGSFAIDQVQGRLLKFHHRRAVSSPSHSVFRQELCTAAPEVEKSGWLSGAKDLVTQTPARDFSTPGHRSPPLGDVTDRSPPLGDVTDRSAPPGGSSDGFPVWLETIRSRRRQLQQYLRHGAGSVSVSGQGGALRESYLGPVTAAPDWLVSALESGLSLSLSPAADTPGGGQTRAGSD</sequence>